<dbReference type="SUPFAM" id="SSF55120">
    <property type="entry name" value="Pseudouridine synthase"/>
    <property type="match status" value="1"/>
</dbReference>
<accession>A0A1I5QLB1</accession>
<dbReference type="InterPro" id="IPR050188">
    <property type="entry name" value="RluA_PseudoU_synthase"/>
</dbReference>
<keyword evidence="2" id="KW-0413">Isomerase</keyword>
<sequence length="245" mass="28099">MIFDHSPVILMTNVPLPILYQDEHLVVINKPHNLLVHRSPIAAEETVFALQILRDQLNCWVSPCHRIDRKTSGVLVFALSSEVDKEVKKQFETQQVKKKYLALVRGYLPETGTADRPLEKENGGFQDAVTHFRCLQQIELEIEVSRYPTSRYSLAEITPETGRMHQIRRHFAQMRHYLIGDKKYGECKHNKMFEERFGLNTMLLHAGSLTFEHPVTGNTLEVEAPVSSEFLRILDAIGMETGGLF</sequence>
<keyword evidence="1" id="KW-0819">tRNA processing</keyword>
<dbReference type="PANTHER" id="PTHR21600">
    <property type="entry name" value="MITOCHONDRIAL RNA PSEUDOURIDINE SYNTHASE"/>
    <property type="match status" value="1"/>
</dbReference>
<dbReference type="GO" id="GO:0008033">
    <property type="term" value="P:tRNA processing"/>
    <property type="evidence" value="ECO:0007669"/>
    <property type="project" value="UniProtKB-KW"/>
</dbReference>
<dbReference type="EC" id="5.4.99.26" evidence="5"/>
<feature type="domain" description="Pseudouridine synthase RsuA/RluA-like" evidence="10">
    <location>
        <begin position="24"/>
        <end position="173"/>
    </location>
</feature>
<proteinExistence type="predicted"/>
<evidence type="ECO:0000313" key="11">
    <source>
        <dbReference type="EMBL" id="SFP47088.1"/>
    </source>
</evidence>
<dbReference type="Gene3D" id="3.30.2350.10">
    <property type="entry name" value="Pseudouridine synthase"/>
    <property type="match status" value="1"/>
</dbReference>
<name>A0A1I5QLB1_9BACT</name>
<gene>
    <name evidence="11" type="ORF">SAMN04515674_103261</name>
</gene>
<dbReference type="GO" id="GO:0000455">
    <property type="term" value="P:enzyme-directed rRNA pseudouridine synthesis"/>
    <property type="evidence" value="ECO:0007669"/>
    <property type="project" value="TreeGrafter"/>
</dbReference>
<evidence type="ECO:0000256" key="4">
    <source>
        <dbReference type="ARBA" id="ARBA00037670"/>
    </source>
</evidence>
<dbReference type="AlphaFoldDB" id="A0A1I5QLB1"/>
<evidence type="ECO:0000256" key="1">
    <source>
        <dbReference type="ARBA" id="ARBA00022694"/>
    </source>
</evidence>
<evidence type="ECO:0000256" key="7">
    <source>
        <dbReference type="ARBA" id="ARBA00041803"/>
    </source>
</evidence>
<protein>
    <recommendedName>
        <fullName evidence="6">tRNA pseudouridine synthase C</fullName>
        <ecNumber evidence="5">5.4.99.26</ecNumber>
    </recommendedName>
    <alternativeName>
        <fullName evidence="8">tRNA pseudouridine(65) synthase</fullName>
    </alternativeName>
    <alternativeName>
        <fullName evidence="9">tRNA pseudouridylate synthase C</fullName>
    </alternativeName>
    <alternativeName>
        <fullName evidence="7">tRNA-uridine isomerase C</fullName>
    </alternativeName>
</protein>
<dbReference type="PANTHER" id="PTHR21600:SF56">
    <property type="entry name" value="TRNA PSEUDOURIDINE SYNTHASE C"/>
    <property type="match status" value="1"/>
</dbReference>
<dbReference type="GO" id="GO:0160149">
    <property type="term" value="F:tRNA pseudouridine(65) synthase activity"/>
    <property type="evidence" value="ECO:0007669"/>
    <property type="project" value="UniProtKB-EC"/>
</dbReference>
<organism evidence="11 12">
    <name type="scientific">Pseudarcicella hirudinis</name>
    <dbReference type="NCBI Taxonomy" id="1079859"/>
    <lineage>
        <taxon>Bacteria</taxon>
        <taxon>Pseudomonadati</taxon>
        <taxon>Bacteroidota</taxon>
        <taxon>Cytophagia</taxon>
        <taxon>Cytophagales</taxon>
        <taxon>Flectobacillaceae</taxon>
        <taxon>Pseudarcicella</taxon>
    </lineage>
</organism>
<dbReference type="STRING" id="1079859.SAMN04515674_103261"/>
<dbReference type="InterPro" id="IPR020103">
    <property type="entry name" value="PsdUridine_synth_cat_dom_sf"/>
</dbReference>
<reference evidence="11 12" key="1">
    <citation type="submission" date="2016-10" db="EMBL/GenBank/DDBJ databases">
        <authorList>
            <person name="de Groot N.N."/>
        </authorList>
    </citation>
    <scope>NUCLEOTIDE SEQUENCE [LARGE SCALE GENOMIC DNA]</scope>
    <source>
        <strain evidence="12">E92,LMG 26720,CCM 7988</strain>
    </source>
</reference>
<dbReference type="InterPro" id="IPR006145">
    <property type="entry name" value="PsdUridine_synth_RsuA/RluA"/>
</dbReference>
<dbReference type="Proteomes" id="UP000199306">
    <property type="component" value="Unassembled WGS sequence"/>
</dbReference>
<evidence type="ECO:0000313" key="12">
    <source>
        <dbReference type="Proteomes" id="UP000199306"/>
    </source>
</evidence>
<dbReference type="EMBL" id="FOXH01000003">
    <property type="protein sequence ID" value="SFP47088.1"/>
    <property type="molecule type" value="Genomic_DNA"/>
</dbReference>
<comment type="catalytic activity">
    <reaction evidence="3">
        <text>uridine(65) in tRNA = pseudouridine(65) in tRNA</text>
        <dbReference type="Rhea" id="RHEA:42536"/>
        <dbReference type="Rhea" id="RHEA-COMP:10103"/>
        <dbReference type="Rhea" id="RHEA-COMP:10104"/>
        <dbReference type="ChEBI" id="CHEBI:65314"/>
        <dbReference type="ChEBI" id="CHEBI:65315"/>
        <dbReference type="EC" id="5.4.99.26"/>
    </reaction>
</comment>
<comment type="function">
    <text evidence="4">Responsible for synthesis of pseudouridine from uracil-65 in transfer RNAs.</text>
</comment>
<dbReference type="Pfam" id="PF00849">
    <property type="entry name" value="PseudoU_synth_2"/>
    <property type="match status" value="1"/>
</dbReference>
<evidence type="ECO:0000256" key="9">
    <source>
        <dbReference type="ARBA" id="ARBA00043049"/>
    </source>
</evidence>
<keyword evidence="12" id="KW-1185">Reference proteome</keyword>
<evidence type="ECO:0000256" key="6">
    <source>
        <dbReference type="ARBA" id="ARBA00040675"/>
    </source>
</evidence>
<evidence type="ECO:0000256" key="3">
    <source>
        <dbReference type="ARBA" id="ARBA00036607"/>
    </source>
</evidence>
<evidence type="ECO:0000256" key="2">
    <source>
        <dbReference type="ARBA" id="ARBA00023235"/>
    </source>
</evidence>
<dbReference type="InterPro" id="IPR006224">
    <property type="entry name" value="PsdUridine_synth_RluA-like_CS"/>
</dbReference>
<evidence type="ECO:0000256" key="5">
    <source>
        <dbReference type="ARBA" id="ARBA00038943"/>
    </source>
</evidence>
<dbReference type="GO" id="GO:0003723">
    <property type="term" value="F:RNA binding"/>
    <property type="evidence" value="ECO:0007669"/>
    <property type="project" value="InterPro"/>
</dbReference>
<evidence type="ECO:0000256" key="8">
    <source>
        <dbReference type="ARBA" id="ARBA00041975"/>
    </source>
</evidence>
<evidence type="ECO:0000259" key="10">
    <source>
        <dbReference type="Pfam" id="PF00849"/>
    </source>
</evidence>
<dbReference type="PROSITE" id="PS01129">
    <property type="entry name" value="PSI_RLU"/>
    <property type="match status" value="1"/>
</dbReference>